<dbReference type="Proteomes" id="UP000077315">
    <property type="component" value="Unassembled WGS sequence"/>
</dbReference>
<accession>A0A162N846</accession>
<name>A0A162N846_PHYB8</name>
<evidence type="ECO:0000313" key="1">
    <source>
        <dbReference type="EMBL" id="OAD71988.1"/>
    </source>
</evidence>
<keyword evidence="2" id="KW-1185">Reference proteome</keyword>
<reference evidence="2" key="1">
    <citation type="submission" date="2015-06" db="EMBL/GenBank/DDBJ databases">
        <title>Expansion of signal transduction pathways in fungi by whole-genome duplication.</title>
        <authorList>
            <consortium name="DOE Joint Genome Institute"/>
            <person name="Corrochano L.M."/>
            <person name="Kuo A."/>
            <person name="Marcet-Houben M."/>
            <person name="Polaino S."/>
            <person name="Salamov A."/>
            <person name="Villalobos J.M."/>
            <person name="Alvarez M.I."/>
            <person name="Avalos J."/>
            <person name="Benito E.P."/>
            <person name="Benoit I."/>
            <person name="Burger G."/>
            <person name="Camino L.P."/>
            <person name="Canovas D."/>
            <person name="Cerda-Olmedo E."/>
            <person name="Cheng J.-F."/>
            <person name="Dominguez A."/>
            <person name="Elias M."/>
            <person name="Eslava A.P."/>
            <person name="Glaser F."/>
            <person name="Grimwood J."/>
            <person name="Gutierrez G."/>
            <person name="Heitman J."/>
            <person name="Henrissat B."/>
            <person name="Iturriaga E.A."/>
            <person name="Lang B.F."/>
            <person name="Lavin J.L."/>
            <person name="Lee S."/>
            <person name="Li W."/>
            <person name="Lindquist E."/>
            <person name="Lopez-Garcia S."/>
            <person name="Luque E.M."/>
            <person name="Marcos A.T."/>
            <person name="Martin J."/>
            <person name="McCluskey K."/>
            <person name="Medina H.R."/>
            <person name="Miralles-Duran A."/>
            <person name="Miyazaki A."/>
            <person name="Munoz-Torres E."/>
            <person name="Oguiza J.A."/>
            <person name="Ohm R."/>
            <person name="Olmedo M."/>
            <person name="Orejas M."/>
            <person name="Ortiz-Castellanos L."/>
            <person name="Pisabarro A.G."/>
            <person name="Rodriguez-Romero J."/>
            <person name="Ruiz-Herrera J."/>
            <person name="Ruiz-Vazquez R."/>
            <person name="Sanz C."/>
            <person name="Schackwitz W."/>
            <person name="Schmutz J."/>
            <person name="Shahriari M."/>
            <person name="Shelest E."/>
            <person name="Silva-Franco F."/>
            <person name="Soanes D."/>
            <person name="Syed K."/>
            <person name="Tagua V.G."/>
            <person name="Talbot N.J."/>
            <person name="Thon M."/>
            <person name="De vries R.P."/>
            <person name="Wiebenga A."/>
            <person name="Yadav J.S."/>
            <person name="Braun E.L."/>
            <person name="Baker S."/>
            <person name="Garre V."/>
            <person name="Horwitz B."/>
            <person name="Torres-Martinez S."/>
            <person name="Idnurm A."/>
            <person name="Herrera-Estrella A."/>
            <person name="Gabaldon T."/>
            <person name="Grigoriev I.V."/>
        </authorList>
    </citation>
    <scope>NUCLEOTIDE SEQUENCE [LARGE SCALE GENOMIC DNA]</scope>
    <source>
        <strain evidence="2">NRRL 1555(-)</strain>
    </source>
</reference>
<dbReference type="RefSeq" id="XP_018290028.1">
    <property type="nucleotide sequence ID" value="XM_018431770.1"/>
</dbReference>
<evidence type="ECO:0000313" key="2">
    <source>
        <dbReference type="Proteomes" id="UP000077315"/>
    </source>
</evidence>
<dbReference type="AlphaFoldDB" id="A0A162N846"/>
<dbReference type="GeneID" id="28992676"/>
<proteinExistence type="predicted"/>
<dbReference type="InParanoid" id="A0A162N846"/>
<dbReference type="VEuPathDB" id="FungiDB:PHYBLDRAFT_146969"/>
<protein>
    <submittedName>
        <fullName evidence="1">Uncharacterized protein</fullName>
    </submittedName>
</protein>
<organism evidence="1 2">
    <name type="scientific">Phycomyces blakesleeanus (strain ATCC 8743b / DSM 1359 / FGSC 10004 / NBRC 33097 / NRRL 1555)</name>
    <dbReference type="NCBI Taxonomy" id="763407"/>
    <lineage>
        <taxon>Eukaryota</taxon>
        <taxon>Fungi</taxon>
        <taxon>Fungi incertae sedis</taxon>
        <taxon>Mucoromycota</taxon>
        <taxon>Mucoromycotina</taxon>
        <taxon>Mucoromycetes</taxon>
        <taxon>Mucorales</taxon>
        <taxon>Phycomycetaceae</taxon>
        <taxon>Phycomyces</taxon>
    </lineage>
</organism>
<gene>
    <name evidence="1" type="ORF">PHYBLDRAFT_146969</name>
</gene>
<dbReference type="EMBL" id="KV440984">
    <property type="protein sequence ID" value="OAD71988.1"/>
    <property type="molecule type" value="Genomic_DNA"/>
</dbReference>
<sequence>MTNCRTNLPSRLTFWYQTPQHRQKPDMPTTHVTKLTLDVFGYWEQDFPRNLGGPLLSIETCHLVDSPLTSTPTSLVPPATAHCQTKPLKESTVWYPLPKTH</sequence>